<dbReference type="PROSITE" id="PS00652">
    <property type="entry name" value="TNFR_NGFR_1"/>
    <property type="match status" value="1"/>
</dbReference>
<comment type="caution">
    <text evidence="5">The sequence shown here is derived from an EMBL/GenBank/DDBJ whole genome shotgun (WGS) entry which is preliminary data.</text>
</comment>
<keyword evidence="6" id="KW-1185">Reference proteome</keyword>
<dbReference type="InterPro" id="IPR009030">
    <property type="entry name" value="Growth_fac_rcpt_cys_sf"/>
</dbReference>
<feature type="transmembrane region" description="Helical" evidence="2">
    <location>
        <begin position="1226"/>
        <end position="1247"/>
    </location>
</feature>
<dbReference type="Gene3D" id="3.30.530.20">
    <property type="match status" value="1"/>
</dbReference>
<dbReference type="PANTHER" id="PTHR46967">
    <property type="entry name" value="INSULIN-LIKE GROWTH FACTOR BINDING PROTEIN,N-TERMINAL"/>
    <property type="match status" value="1"/>
</dbReference>
<feature type="transmembrane region" description="Helical" evidence="2">
    <location>
        <begin position="1259"/>
        <end position="1276"/>
    </location>
</feature>
<keyword evidence="2" id="KW-1133">Transmembrane helix</keyword>
<evidence type="ECO:0000313" key="6">
    <source>
        <dbReference type="Proteomes" id="UP001165060"/>
    </source>
</evidence>
<feature type="transmembrane region" description="Helical" evidence="2">
    <location>
        <begin position="1319"/>
        <end position="1340"/>
    </location>
</feature>
<dbReference type="InterPro" id="IPR001368">
    <property type="entry name" value="TNFR/NGFR_Cys_rich_reg"/>
</dbReference>
<dbReference type="InterPro" id="IPR023393">
    <property type="entry name" value="START-like_dom_sf"/>
</dbReference>
<accession>A0ABQ6N5W4</accession>
<keyword evidence="2" id="KW-0812">Transmembrane</keyword>
<reference evidence="5 6" key="1">
    <citation type="journal article" date="2023" name="Commun. Biol.">
        <title>Genome analysis of Parmales, the sister group of diatoms, reveals the evolutionary specialization of diatoms from phago-mixotrophs to photoautotrophs.</title>
        <authorList>
            <person name="Ban H."/>
            <person name="Sato S."/>
            <person name="Yoshikawa S."/>
            <person name="Yamada K."/>
            <person name="Nakamura Y."/>
            <person name="Ichinomiya M."/>
            <person name="Sato N."/>
            <person name="Blanc-Mathieu R."/>
            <person name="Endo H."/>
            <person name="Kuwata A."/>
            <person name="Ogata H."/>
        </authorList>
    </citation>
    <scope>NUCLEOTIDE SEQUENCE [LARGE SCALE GENOMIC DNA]</scope>
</reference>
<dbReference type="SMART" id="SM00208">
    <property type="entry name" value="TNFR"/>
    <property type="match status" value="3"/>
</dbReference>
<feature type="transmembrane region" description="Helical" evidence="2">
    <location>
        <begin position="1428"/>
        <end position="1448"/>
    </location>
</feature>
<dbReference type="Proteomes" id="UP001165060">
    <property type="component" value="Unassembled WGS sequence"/>
</dbReference>
<dbReference type="PROSITE" id="PS50848">
    <property type="entry name" value="START"/>
    <property type="match status" value="1"/>
</dbReference>
<dbReference type="CDD" id="cd00185">
    <property type="entry name" value="TNFRSF"/>
    <property type="match status" value="1"/>
</dbReference>
<evidence type="ECO:0000259" key="3">
    <source>
        <dbReference type="PROSITE" id="PS50050"/>
    </source>
</evidence>
<organism evidence="5 6">
    <name type="scientific">Tetraparma gracilis</name>
    <dbReference type="NCBI Taxonomy" id="2962635"/>
    <lineage>
        <taxon>Eukaryota</taxon>
        <taxon>Sar</taxon>
        <taxon>Stramenopiles</taxon>
        <taxon>Ochrophyta</taxon>
        <taxon>Bolidophyceae</taxon>
        <taxon>Parmales</taxon>
        <taxon>Triparmaceae</taxon>
        <taxon>Tetraparma</taxon>
    </lineage>
</organism>
<dbReference type="InterPro" id="IPR002913">
    <property type="entry name" value="START_lipid-bd_dom"/>
</dbReference>
<evidence type="ECO:0000259" key="4">
    <source>
        <dbReference type="PROSITE" id="PS50848"/>
    </source>
</evidence>
<proteinExistence type="predicted"/>
<evidence type="ECO:0000256" key="2">
    <source>
        <dbReference type="SAM" id="Phobius"/>
    </source>
</evidence>
<evidence type="ECO:0000313" key="5">
    <source>
        <dbReference type="EMBL" id="GMI40539.1"/>
    </source>
</evidence>
<keyword evidence="2" id="KW-0472">Membrane</keyword>
<dbReference type="Gene3D" id="2.10.50.10">
    <property type="entry name" value="Tumor Necrosis Factor Receptor, subunit A, domain 2"/>
    <property type="match status" value="5"/>
</dbReference>
<dbReference type="PANTHER" id="PTHR46967:SF2">
    <property type="entry name" value="SUSHI, VON WILLEBRAND FACTOR TYPE A, EGF AND PENTRAXIN DOMAIN-CONTAINING PROTEIN 1-LIKE"/>
    <property type="match status" value="1"/>
</dbReference>
<feature type="disulfide bond" evidence="1">
    <location>
        <begin position="553"/>
        <end position="568"/>
    </location>
</feature>
<feature type="disulfide bond" evidence="1">
    <location>
        <begin position="574"/>
        <end position="592"/>
    </location>
</feature>
<dbReference type="InterPro" id="IPR011641">
    <property type="entry name" value="Tyr-kin_ephrin_A/B_rcpt-like"/>
</dbReference>
<feature type="transmembrane region" description="Helical" evidence="2">
    <location>
        <begin position="1397"/>
        <end position="1416"/>
    </location>
</feature>
<gene>
    <name evidence="5" type="ORF">TeGR_g4102</name>
</gene>
<dbReference type="PROSITE" id="PS50050">
    <property type="entry name" value="TNFR_NGFR_2"/>
    <property type="match status" value="1"/>
</dbReference>
<keyword evidence="1" id="KW-1015">Disulfide bond</keyword>
<dbReference type="EMBL" id="BRYB01002163">
    <property type="protein sequence ID" value="GMI40539.1"/>
    <property type="molecule type" value="Genomic_DNA"/>
</dbReference>
<dbReference type="SUPFAM" id="SSF55961">
    <property type="entry name" value="Bet v1-like"/>
    <property type="match status" value="1"/>
</dbReference>
<sequence>MYVISSSTVDVFGTLFSGNTAFSSRDDIKSSSSSTVTIHSTCPAGYEGSSATLGGALATSGTISGPLFSFSGCTVCPAGGYSASPGSDCVACPAGTTLADKATSPLLHDAVEDCNLPLYPGLSASLHDSVEDCTGFCPAGTYLEDDAMSAALHDSVEDCNLCPAGTYLSDDASSAALHDSVEDCDVCPDGTYLEDDATSAALHDSVDDCDVCPAGAYLSDEVSSAALHDSVEDCDVCPAGTYLSDDASSAALHDSVEDCTGICPAGTYLEDDATIASLHDSVEDCDVCPAGTYLLDEATSSSLHDSVEDCDLICPAGTYSDGITTTGTCFVCPAGTYLEDDATSASLHNSVDACTSCATGKMLSDDSTYRTEHDSRNDCMNCDAGQMSTEGSATCTDCTRGKFSPSAGSSSCSNCVPGTAAASPGQIECSKCAVNEYNPAAGLDSCSSCPINEYNNQEGSVTCTKCSGGYYLDSTRTGCLPCEDGKYSNPGATECTACEGTKGWVSKAISETSERNACEYCGPGEFANIADHECGTCQPGEFSVGGANSCEQCTVGSTYQPTPGESSCLACTLCGVGKYRTKDCTVTSDSECAVCAPGKASTGGETECAVCGPGEYAVEGAEEGAEMGAGFCSTVRAGEEVVKDGELRVGAASCAAGRYSTGSVDSCSSCGNGFSNEGASKCEFCGPGFYTHESEDLTKSCLKCVAGKSSETGASSIEGCLACNTGKYSDVGSGYCATVEAGEEVVKDGELRVGAASCAAGRYSAGSVDSCLSCGTGFSNEGASKCEYCGPGKYMLEETSSKECLSCAAGKFSDTGSSSVAGCKLCEQGYVSDSGSSFCSACSPGKNSSPNSTACLACLPGHMSATASPTCDPCEAGKFNSEEESESCKTCLDNKDTNGTVGNVACMCKDGFVSVTNSSTSEIECKCAPGYTLESGRCVLCAAGFYKSGVSNEACRKCNTEEHKEGVLGSITTNTPATSSMDCTCSKSEFRVLEPREANTTHYIGQCLTCPDGTDCSEPGITVESLPLLTGYWRSNSSSHNIVQCYTEAACTHPNRTTTAADFDVDDQCTVGHTGPICNVCKKGRAKSVTGECDMCTYESSVPDEMYAFVAIVGVVAAVILVCVRRRTRKKRKKRKGGLAAGDELGNASRQPPVKLKKHWIERARTKVKILTSFYQIVSQFESVLNVRFPPVFEEFGRLVSKFANLDALNLTKVGCLVQTNFYHKLVLSTMGPLCVSVVIGLGALVMKKRAKDHEHKQAAIDGAVSLFLGLTYLVFSSVSTTIFDTFNCKSFGDDEREYMMSDQSVNCGTGTHMKYQAYAGVMMVVYPVGIPTLYGVLLWRARLQLQEDGREEVERLHKTAFLWQDYEPELWWFEVFDCVRRLSLTGLLVFVFKGQASQIVVAMVLASVSVVAFVHFRPFVKDANDNLAIVSQVAIFFTLLAALLKRVNVDETDNYDQEMFGVVLIFVNSIGATMVVFSMIVKPMARTINLLSSKHVHDAPLKGITEAQDDWVEFERYFRRLAASDEQEAGWTRLKAKHWGGKKVEMVEWLEETGAVGEWRCGSGDGPVDQARVTFVVEHRMDDVADWMLSFGKEGQSPTDIDQSHVLTHEDGSVDIYYAVKMPWPFSPRDFKFQRTVTRGEESCMILSRSIADNEAGRKKSARLGRVRGTLKLGGYLLTKSGSAGEHTKIVR</sequence>
<feature type="transmembrane region" description="Helical" evidence="2">
    <location>
        <begin position="1460"/>
        <end position="1482"/>
    </location>
</feature>
<dbReference type="Pfam" id="PF07699">
    <property type="entry name" value="Ephrin_rec_like"/>
    <property type="match status" value="1"/>
</dbReference>
<feature type="domain" description="START" evidence="4">
    <location>
        <begin position="1528"/>
        <end position="1693"/>
    </location>
</feature>
<feature type="transmembrane region" description="Helical" evidence="2">
    <location>
        <begin position="1106"/>
        <end position="1124"/>
    </location>
</feature>
<feature type="domain" description="TNFR-Cys" evidence="3">
    <location>
        <begin position="552"/>
        <end position="592"/>
    </location>
</feature>
<protein>
    <submittedName>
        <fullName evidence="5">Uncharacterized protein</fullName>
    </submittedName>
</protein>
<feature type="repeat" description="TNFR-Cys" evidence="1">
    <location>
        <begin position="552"/>
        <end position="592"/>
    </location>
</feature>
<feature type="disulfide bond" evidence="1">
    <location>
        <begin position="571"/>
        <end position="584"/>
    </location>
</feature>
<name>A0ABQ6N5W4_9STRA</name>
<dbReference type="Pfam" id="PF01852">
    <property type="entry name" value="START"/>
    <property type="match status" value="1"/>
</dbReference>
<dbReference type="SMART" id="SM01411">
    <property type="entry name" value="Ephrin_rec_like"/>
    <property type="match status" value="15"/>
</dbReference>
<dbReference type="SUPFAM" id="SSF57184">
    <property type="entry name" value="Growth factor receptor domain"/>
    <property type="match status" value="5"/>
</dbReference>
<evidence type="ECO:0000256" key="1">
    <source>
        <dbReference type="PROSITE-ProRule" id="PRU00206"/>
    </source>
</evidence>